<keyword evidence="2" id="KW-1185">Reference proteome</keyword>
<dbReference type="AlphaFoldDB" id="A0A923PQ28"/>
<comment type="caution">
    <text evidence="1">The sequence shown here is derived from an EMBL/GenBank/DDBJ whole genome shotgun (WGS) entry which is preliminary data.</text>
</comment>
<name>A0A923PQ28_9BACT</name>
<reference evidence="1" key="1">
    <citation type="submission" date="2020-08" db="EMBL/GenBank/DDBJ databases">
        <title>Lewinella bacteria from marine environments.</title>
        <authorList>
            <person name="Zhong Y."/>
        </authorList>
    </citation>
    <scope>NUCLEOTIDE SEQUENCE</scope>
    <source>
        <strain evidence="1">KCTC 42187</strain>
    </source>
</reference>
<proteinExistence type="predicted"/>
<gene>
    <name evidence="1" type="ORF">H9S92_14235</name>
</gene>
<dbReference type="Proteomes" id="UP000650081">
    <property type="component" value="Unassembled WGS sequence"/>
</dbReference>
<accession>A0A923PQ28</accession>
<evidence type="ECO:0000313" key="1">
    <source>
        <dbReference type="EMBL" id="MBC6995328.1"/>
    </source>
</evidence>
<protein>
    <submittedName>
        <fullName evidence="1">Uncharacterized protein</fullName>
    </submittedName>
</protein>
<dbReference type="EMBL" id="JACSIT010000135">
    <property type="protein sequence ID" value="MBC6995328.1"/>
    <property type="molecule type" value="Genomic_DNA"/>
</dbReference>
<organism evidence="1 2">
    <name type="scientific">Neolewinella lacunae</name>
    <dbReference type="NCBI Taxonomy" id="1517758"/>
    <lineage>
        <taxon>Bacteria</taxon>
        <taxon>Pseudomonadati</taxon>
        <taxon>Bacteroidota</taxon>
        <taxon>Saprospiria</taxon>
        <taxon>Saprospirales</taxon>
        <taxon>Lewinellaceae</taxon>
        <taxon>Neolewinella</taxon>
    </lineage>
</organism>
<dbReference type="RefSeq" id="WP_187467366.1">
    <property type="nucleotide sequence ID" value="NZ_JACSIT010000135.1"/>
</dbReference>
<sequence length="433" mass="46716">MAQFLSAGRSQKLSGHLLKLRWWALLPLLLGGCGERVATQAAPQCYRLPAGTHLPDFGEGNERLFLSVLQAAKEQADTLQLFEVAPEGLQKVQDLASGTDWFINWADHPGVAFYGADEYFFHWRRYSGAGTYDYDIHYGVGALAGPSALLRGKLHGDTVRAEHGFLSAAPLPDGDLQLAWLDGRFTKLGTGAAAGAGSADKEQSEDHAHGGAMTLRARTLTDSGSVALDNRVCDCCNTATAASRDLVMVAYRDRSEHEIRDIAYVTRPTTAPGDWSTPKLVAADNWEIKGCPVNGPALGANAAGQFAIAWYTGAEDNPRIQFARYEPAAGRFGLPTVLDAANPLGRLDLRLEEDGTAYVTALCTSQQADAAQLTLFTVSSSGEVRRQILAETSAARGSGFPKLARLGEHLFWARTVLAPTKGEQYVEVCYQKQ</sequence>
<evidence type="ECO:0000313" key="2">
    <source>
        <dbReference type="Proteomes" id="UP000650081"/>
    </source>
</evidence>